<dbReference type="Gene3D" id="3.40.50.150">
    <property type="entry name" value="Vaccinia Virus protein VP39"/>
    <property type="match status" value="1"/>
</dbReference>
<dbReference type="InterPro" id="IPR029063">
    <property type="entry name" value="SAM-dependent_MTases_sf"/>
</dbReference>
<name>A0A0G0QJS3_9BACT</name>
<proteinExistence type="predicted"/>
<dbReference type="CDD" id="cd02440">
    <property type="entry name" value="AdoMet_MTases"/>
    <property type="match status" value="1"/>
</dbReference>
<evidence type="ECO:0000313" key="2">
    <source>
        <dbReference type="EMBL" id="KKR10650.1"/>
    </source>
</evidence>
<keyword evidence="2" id="KW-0808">Transferase</keyword>
<dbReference type="EMBL" id="LBWP01000017">
    <property type="protein sequence ID" value="KKR10650.1"/>
    <property type="molecule type" value="Genomic_DNA"/>
</dbReference>
<dbReference type="SUPFAM" id="SSF53335">
    <property type="entry name" value="S-adenosyl-L-methionine-dependent methyltransferases"/>
    <property type="match status" value="1"/>
</dbReference>
<evidence type="ECO:0000259" key="1">
    <source>
        <dbReference type="Pfam" id="PF08241"/>
    </source>
</evidence>
<dbReference type="Pfam" id="PF08241">
    <property type="entry name" value="Methyltransf_11"/>
    <property type="match status" value="1"/>
</dbReference>
<dbReference type="GO" id="GO:0008757">
    <property type="term" value="F:S-adenosylmethionine-dependent methyltransferase activity"/>
    <property type="evidence" value="ECO:0007669"/>
    <property type="project" value="InterPro"/>
</dbReference>
<evidence type="ECO:0000313" key="3">
    <source>
        <dbReference type="Proteomes" id="UP000034246"/>
    </source>
</evidence>
<dbReference type="PANTHER" id="PTHR43591">
    <property type="entry name" value="METHYLTRANSFERASE"/>
    <property type="match status" value="1"/>
</dbReference>
<dbReference type="STRING" id="1618550.UT39_C0017G0014"/>
<dbReference type="GO" id="GO:0032259">
    <property type="term" value="P:methylation"/>
    <property type="evidence" value="ECO:0007669"/>
    <property type="project" value="UniProtKB-KW"/>
</dbReference>
<protein>
    <submittedName>
        <fullName evidence="2">SAM-dependent methyltransferase</fullName>
    </submittedName>
</protein>
<dbReference type="InterPro" id="IPR013216">
    <property type="entry name" value="Methyltransf_11"/>
</dbReference>
<dbReference type="AlphaFoldDB" id="A0A0G0QJS3"/>
<feature type="domain" description="Methyltransferase type 11" evidence="1">
    <location>
        <begin position="43"/>
        <end position="134"/>
    </location>
</feature>
<dbReference type="Proteomes" id="UP000034246">
    <property type="component" value="Unassembled WGS sequence"/>
</dbReference>
<organism evidence="2 3">
    <name type="scientific">Candidatus Woesebacteria bacterium GW2011_GWA1_39_21</name>
    <dbReference type="NCBI Taxonomy" id="1618550"/>
    <lineage>
        <taxon>Bacteria</taxon>
        <taxon>Candidatus Woeseibacteriota</taxon>
    </lineage>
</organism>
<accession>A0A0G0QJS3</accession>
<gene>
    <name evidence="2" type="ORF">UT39_C0017G0014</name>
</gene>
<reference evidence="2 3" key="1">
    <citation type="journal article" date="2015" name="Nature">
        <title>rRNA introns, odd ribosomes, and small enigmatic genomes across a large radiation of phyla.</title>
        <authorList>
            <person name="Brown C.T."/>
            <person name="Hug L.A."/>
            <person name="Thomas B.C."/>
            <person name="Sharon I."/>
            <person name="Castelle C.J."/>
            <person name="Singh A."/>
            <person name="Wilkins M.J."/>
            <person name="Williams K.H."/>
            <person name="Banfield J.F."/>
        </authorList>
    </citation>
    <scope>NUCLEOTIDE SEQUENCE [LARGE SCALE GENOMIC DNA]</scope>
</reference>
<keyword evidence="2" id="KW-0489">Methyltransferase</keyword>
<comment type="caution">
    <text evidence="2">The sequence shown here is derived from an EMBL/GenBank/DDBJ whole genome shotgun (WGS) entry which is preliminary data.</text>
</comment>
<sequence length="250" mass="28405">METEDYYQKGMYLKKASKERDLFYNYIVNTVCGDLVGGHKNILDAGCGDGSLSKKIKDETGAKVYGCDISKKGLELARKKGILTKVCDLDKRFPYRANSFDLLFSNQVIEHVLSPDHYLSECYRVLKNGGKLILTTPNLVAWYNRVLFLFGIYPIFLEASMRDKRVGTKFMKKFAATKQGVGHIRVLTAEVLKDLLKLNNFKIIRITSLKRNLFGDLPKQMRMVYKFIDGIFSKSTELGSDTLVVAKKAK</sequence>